<evidence type="ECO:0000313" key="5">
    <source>
        <dbReference type="Proteomes" id="UP000008221"/>
    </source>
</evidence>
<accession>A0LRK3</accession>
<evidence type="ECO:0000256" key="1">
    <source>
        <dbReference type="ARBA" id="ARBA00005254"/>
    </source>
</evidence>
<dbReference type="SUPFAM" id="SSF54637">
    <property type="entry name" value="Thioesterase/thiol ester dehydrase-isomerase"/>
    <property type="match status" value="1"/>
</dbReference>
<dbReference type="InParanoid" id="A0LRK3"/>
<dbReference type="GO" id="GO:0005835">
    <property type="term" value="C:fatty acid synthase complex"/>
    <property type="evidence" value="ECO:0007669"/>
    <property type="project" value="InterPro"/>
</dbReference>
<name>A0LRK3_ACIC1</name>
<dbReference type="eggNOG" id="COG2030">
    <property type="taxonomic scope" value="Bacteria"/>
</dbReference>
<dbReference type="InterPro" id="IPR003965">
    <property type="entry name" value="Fatty_acid_synthase"/>
</dbReference>
<dbReference type="PANTHER" id="PTHR43841:SF3">
    <property type="entry name" value="(3R)-HYDROXYACYL-ACP DEHYDRATASE SUBUNIT HADB"/>
    <property type="match status" value="1"/>
</dbReference>
<dbReference type="KEGG" id="ace:Acel_0289"/>
<keyword evidence="5" id="KW-1185">Reference proteome</keyword>
<sequence>MTPATAGPPPSPDAVDVGTPIPPRRFVITRADLIRYAGASGDTNPIHWSDRIARRVGLPGVIAHGMLTMALAGRAVTDWAGDPGAVTDFAVRFTHPVVVPDDDEGVAVEVTGVVAEKLDGRAVRVDLTATCGDVKVLGMARAVVRLAARGSQSGG</sequence>
<evidence type="ECO:0000313" key="4">
    <source>
        <dbReference type="EMBL" id="ABK52063.1"/>
    </source>
</evidence>
<feature type="compositionally biased region" description="Pro residues" evidence="2">
    <location>
        <begin position="1"/>
        <end position="12"/>
    </location>
</feature>
<dbReference type="PANTHER" id="PTHR43841">
    <property type="entry name" value="3-HYDROXYACYL-THIOESTER DEHYDRATASE HTDX-RELATED"/>
    <property type="match status" value="1"/>
</dbReference>
<feature type="domain" description="MaoC-like" evidence="3">
    <location>
        <begin position="24"/>
        <end position="114"/>
    </location>
</feature>
<reference evidence="4 5" key="1">
    <citation type="journal article" date="2009" name="Genome Res.">
        <title>Complete genome of the cellulolytic thermophile Acidothermus cellulolyticus 11B provides insights into its ecophysiological and evolutionary adaptations.</title>
        <authorList>
            <person name="Barabote R.D."/>
            <person name="Xie G."/>
            <person name="Leu D.H."/>
            <person name="Normand P."/>
            <person name="Necsulea A."/>
            <person name="Daubin V."/>
            <person name="Medigue C."/>
            <person name="Adney W.S."/>
            <person name="Xu X.C."/>
            <person name="Lapidus A."/>
            <person name="Parales R.E."/>
            <person name="Detter C."/>
            <person name="Pujic P."/>
            <person name="Bruce D."/>
            <person name="Lavire C."/>
            <person name="Challacombe J.F."/>
            <person name="Brettin T.S."/>
            <person name="Berry A.M."/>
        </authorList>
    </citation>
    <scope>NUCLEOTIDE SEQUENCE [LARGE SCALE GENOMIC DNA]</scope>
    <source>
        <strain evidence="5">ATCC 43068 / DSM 8971 / 11B</strain>
    </source>
</reference>
<organism evidence="4 5">
    <name type="scientific">Acidothermus cellulolyticus (strain ATCC 43068 / DSM 8971 / 11B)</name>
    <dbReference type="NCBI Taxonomy" id="351607"/>
    <lineage>
        <taxon>Bacteria</taxon>
        <taxon>Bacillati</taxon>
        <taxon>Actinomycetota</taxon>
        <taxon>Actinomycetes</taxon>
        <taxon>Acidothermales</taxon>
        <taxon>Acidothermaceae</taxon>
        <taxon>Acidothermus</taxon>
    </lineage>
</organism>
<feature type="region of interest" description="Disordered" evidence="2">
    <location>
        <begin position="1"/>
        <end position="20"/>
    </location>
</feature>
<evidence type="ECO:0000259" key="3">
    <source>
        <dbReference type="Pfam" id="PF01575"/>
    </source>
</evidence>
<dbReference type="EMBL" id="CP000481">
    <property type="protein sequence ID" value="ABK52063.1"/>
    <property type="molecule type" value="Genomic_DNA"/>
</dbReference>
<protein>
    <submittedName>
        <fullName evidence="4">MaoC domain protein dehydratase</fullName>
    </submittedName>
</protein>
<proteinExistence type="inferred from homology"/>
<dbReference type="CDD" id="cd03453">
    <property type="entry name" value="SAV4209_like"/>
    <property type="match status" value="1"/>
</dbReference>
<dbReference type="RefSeq" id="WP_011719126.1">
    <property type="nucleotide sequence ID" value="NC_008578.1"/>
</dbReference>
<dbReference type="PRINTS" id="PR01483">
    <property type="entry name" value="FASYNTHASE"/>
</dbReference>
<dbReference type="GO" id="GO:0004312">
    <property type="term" value="F:fatty acid synthase activity"/>
    <property type="evidence" value="ECO:0007669"/>
    <property type="project" value="InterPro"/>
</dbReference>
<comment type="similarity">
    <text evidence="1">Belongs to the enoyl-CoA hydratase/isomerase family.</text>
</comment>
<dbReference type="OrthoDB" id="9800237at2"/>
<dbReference type="GO" id="GO:0006633">
    <property type="term" value="P:fatty acid biosynthetic process"/>
    <property type="evidence" value="ECO:0007669"/>
    <property type="project" value="InterPro"/>
</dbReference>
<gene>
    <name evidence="4" type="ordered locus">Acel_0289</name>
</gene>
<dbReference type="Pfam" id="PF01575">
    <property type="entry name" value="MaoC_dehydratas"/>
    <property type="match status" value="1"/>
</dbReference>
<dbReference type="Proteomes" id="UP000008221">
    <property type="component" value="Chromosome"/>
</dbReference>
<dbReference type="InterPro" id="IPR029069">
    <property type="entry name" value="HotDog_dom_sf"/>
</dbReference>
<dbReference type="STRING" id="351607.Acel_0289"/>
<dbReference type="Gene3D" id="3.10.129.10">
    <property type="entry name" value="Hotdog Thioesterase"/>
    <property type="match status" value="1"/>
</dbReference>
<evidence type="ECO:0000256" key="2">
    <source>
        <dbReference type="SAM" id="MobiDB-lite"/>
    </source>
</evidence>
<dbReference type="AlphaFoldDB" id="A0LRK3"/>
<dbReference type="HOGENOM" id="CLU_094876_4_1_11"/>
<dbReference type="InterPro" id="IPR002539">
    <property type="entry name" value="MaoC-like_dom"/>
</dbReference>